<accession>A0ABU6Q900</accession>
<reference evidence="1 2" key="1">
    <citation type="journal article" date="2023" name="Plants (Basel)">
        <title>Bridging the Gap: Combining Genomics and Transcriptomics Approaches to Understand Stylosanthes scabra, an Orphan Legume from the Brazilian Caatinga.</title>
        <authorList>
            <person name="Ferreira-Neto J.R.C."/>
            <person name="da Silva M.D."/>
            <person name="Binneck E."/>
            <person name="de Melo N.F."/>
            <person name="da Silva R.H."/>
            <person name="de Melo A.L.T.M."/>
            <person name="Pandolfi V."/>
            <person name="Bustamante F.O."/>
            <person name="Brasileiro-Vidal A.C."/>
            <person name="Benko-Iseppon A.M."/>
        </authorList>
    </citation>
    <scope>NUCLEOTIDE SEQUENCE [LARGE SCALE GENOMIC DNA]</scope>
    <source>
        <tissue evidence="1">Leaves</tissue>
    </source>
</reference>
<evidence type="ECO:0000313" key="2">
    <source>
        <dbReference type="Proteomes" id="UP001341840"/>
    </source>
</evidence>
<dbReference type="EMBL" id="JASCZI010000074">
    <property type="protein sequence ID" value="MED6108261.1"/>
    <property type="molecule type" value="Genomic_DNA"/>
</dbReference>
<gene>
    <name evidence="1" type="ORF">PIB30_022070</name>
</gene>
<organism evidence="1 2">
    <name type="scientific">Stylosanthes scabra</name>
    <dbReference type="NCBI Taxonomy" id="79078"/>
    <lineage>
        <taxon>Eukaryota</taxon>
        <taxon>Viridiplantae</taxon>
        <taxon>Streptophyta</taxon>
        <taxon>Embryophyta</taxon>
        <taxon>Tracheophyta</taxon>
        <taxon>Spermatophyta</taxon>
        <taxon>Magnoliopsida</taxon>
        <taxon>eudicotyledons</taxon>
        <taxon>Gunneridae</taxon>
        <taxon>Pentapetalae</taxon>
        <taxon>rosids</taxon>
        <taxon>fabids</taxon>
        <taxon>Fabales</taxon>
        <taxon>Fabaceae</taxon>
        <taxon>Papilionoideae</taxon>
        <taxon>50 kb inversion clade</taxon>
        <taxon>dalbergioids sensu lato</taxon>
        <taxon>Dalbergieae</taxon>
        <taxon>Pterocarpus clade</taxon>
        <taxon>Stylosanthes</taxon>
    </lineage>
</organism>
<protein>
    <submittedName>
        <fullName evidence="1">Uncharacterized protein</fullName>
    </submittedName>
</protein>
<evidence type="ECO:0000313" key="1">
    <source>
        <dbReference type="EMBL" id="MED6108261.1"/>
    </source>
</evidence>
<comment type="caution">
    <text evidence="1">The sequence shown here is derived from an EMBL/GenBank/DDBJ whole genome shotgun (WGS) entry which is preliminary data.</text>
</comment>
<sequence length="165" mass="17917">MDDVCAEARQAIKSELHPVGGAAVIGNTEHRQRGIPLRCLNPCVMSWAIEALVLVTSQTSSNPTKVSCSHVVSISSSTTTGRVCWSSVGRGGTMVVDGLVNVVLESLLTTQTGRKASPPLTHLRTSPSEQFSSVMMHQPERWIILVPLLMSSPPTRSPRMRNSRW</sequence>
<keyword evidence="2" id="KW-1185">Reference proteome</keyword>
<name>A0ABU6Q900_9FABA</name>
<dbReference type="Proteomes" id="UP001341840">
    <property type="component" value="Unassembled WGS sequence"/>
</dbReference>
<proteinExistence type="predicted"/>